<evidence type="ECO:0000256" key="1">
    <source>
        <dbReference type="ARBA" id="ARBA00004141"/>
    </source>
</evidence>
<dbReference type="Pfam" id="PF13515">
    <property type="entry name" value="FUSC_2"/>
    <property type="match status" value="1"/>
</dbReference>
<reference evidence="9" key="1">
    <citation type="submission" date="2016-10" db="EMBL/GenBank/DDBJ databases">
        <authorList>
            <person name="Varghese N."/>
            <person name="Submissions S."/>
        </authorList>
    </citation>
    <scope>NUCLEOTIDE SEQUENCE [LARGE SCALE GENOMIC DNA]</scope>
    <source>
        <strain evidence="9">CGMCC 4.3504</strain>
    </source>
</reference>
<accession>A0A1G6VNU2</accession>
<evidence type="ECO:0000256" key="2">
    <source>
        <dbReference type="ARBA" id="ARBA00022692"/>
    </source>
</evidence>
<dbReference type="EMBL" id="FMZK01000009">
    <property type="protein sequence ID" value="SDD54496.1"/>
    <property type="molecule type" value="Genomic_DNA"/>
</dbReference>
<feature type="region of interest" description="Disordered" evidence="5">
    <location>
        <begin position="388"/>
        <end position="407"/>
    </location>
</feature>
<gene>
    <name evidence="8" type="ORF">SAMN05216505_10927</name>
</gene>
<evidence type="ECO:0000313" key="9">
    <source>
        <dbReference type="Proteomes" id="UP000182100"/>
    </source>
</evidence>
<feature type="transmembrane region" description="Helical" evidence="6">
    <location>
        <begin position="47"/>
        <end position="62"/>
    </location>
</feature>
<dbReference type="Proteomes" id="UP000182100">
    <property type="component" value="Unassembled WGS sequence"/>
</dbReference>
<dbReference type="GO" id="GO:0016020">
    <property type="term" value="C:membrane"/>
    <property type="evidence" value="ECO:0007669"/>
    <property type="project" value="UniProtKB-SubCell"/>
</dbReference>
<proteinExistence type="predicted"/>
<feature type="transmembrane region" description="Helical" evidence="6">
    <location>
        <begin position="69"/>
        <end position="86"/>
    </location>
</feature>
<dbReference type="InterPro" id="IPR049453">
    <property type="entry name" value="Memb_transporter_dom"/>
</dbReference>
<evidence type="ECO:0000256" key="6">
    <source>
        <dbReference type="SAM" id="Phobius"/>
    </source>
</evidence>
<feature type="domain" description="Integral membrane bound transporter" evidence="7">
    <location>
        <begin position="33"/>
        <end position="153"/>
    </location>
</feature>
<sequence>MAHRTVSRVPGGGRRAALDVWLLLQATASAAVAWLVARYVFDHPTPYFAPIAAMIALTADLGERGLHAVRLLLGVLLGLLIGQLVLATLGTGPGAMALAVFVSLSVARAVRSPQIVSVQAAVSAILVVAAGDEANGLQRLVDVLTGAGIALVFSQLLFPPEPLALLRRAETEALTAIAGGLTTLADAIDRDDDGLAARSVGELREILDHLVELRRVGRTDTRVTRRALAGRAKVVVREKEHAEHLDLLGASFLMLARLVASAPSGTRARLQGPVRELRDIIGALAGGLDDRDVRQRAADRALELATRITTDTEAAGSTGPGGTADPADLTFLAYSLRTVATDVIAFAGVDLADALEAIRTGALDRRVAPTRRPPGRLGLWVRRLRNRTRRSLTRGRPSGGRPSGGRP</sequence>
<keyword evidence="9" id="KW-1185">Reference proteome</keyword>
<dbReference type="AlphaFoldDB" id="A0A1G6VNU2"/>
<dbReference type="RefSeq" id="WP_055572906.1">
    <property type="nucleotide sequence ID" value="NZ_FMZK01000009.1"/>
</dbReference>
<name>A0A1G6VNU2_9ACTN</name>
<evidence type="ECO:0000256" key="3">
    <source>
        <dbReference type="ARBA" id="ARBA00022989"/>
    </source>
</evidence>
<protein>
    <submittedName>
        <fullName evidence="8">Fusaric acid resistance protein-like</fullName>
    </submittedName>
</protein>
<keyword evidence="4 6" id="KW-0472">Membrane</keyword>
<keyword evidence="3 6" id="KW-1133">Transmembrane helix</keyword>
<feature type="transmembrane region" description="Helical" evidence="6">
    <location>
        <begin position="20"/>
        <end position="41"/>
    </location>
</feature>
<evidence type="ECO:0000256" key="4">
    <source>
        <dbReference type="ARBA" id="ARBA00023136"/>
    </source>
</evidence>
<evidence type="ECO:0000259" key="7">
    <source>
        <dbReference type="Pfam" id="PF13515"/>
    </source>
</evidence>
<evidence type="ECO:0000313" key="8">
    <source>
        <dbReference type="EMBL" id="SDD54496.1"/>
    </source>
</evidence>
<organism evidence="8 9">
    <name type="scientific">Streptomyces prasinopilosus</name>
    <dbReference type="NCBI Taxonomy" id="67344"/>
    <lineage>
        <taxon>Bacteria</taxon>
        <taxon>Bacillati</taxon>
        <taxon>Actinomycetota</taxon>
        <taxon>Actinomycetes</taxon>
        <taxon>Kitasatosporales</taxon>
        <taxon>Streptomycetaceae</taxon>
        <taxon>Streptomyces</taxon>
    </lineage>
</organism>
<keyword evidence="2 6" id="KW-0812">Transmembrane</keyword>
<feature type="compositionally biased region" description="Gly residues" evidence="5">
    <location>
        <begin position="397"/>
        <end position="407"/>
    </location>
</feature>
<comment type="subcellular location">
    <subcellularLocation>
        <location evidence="1">Membrane</location>
        <topology evidence="1">Multi-pass membrane protein</topology>
    </subcellularLocation>
</comment>
<evidence type="ECO:0000256" key="5">
    <source>
        <dbReference type="SAM" id="MobiDB-lite"/>
    </source>
</evidence>
<dbReference type="STRING" id="67344.SAMN05216505_10927"/>